<evidence type="ECO:0000313" key="2">
    <source>
        <dbReference type="EMBL" id="KPC60623.1"/>
    </source>
</evidence>
<dbReference type="Proteomes" id="UP000037982">
    <property type="component" value="Unassembled WGS sequence"/>
</dbReference>
<gene>
    <name evidence="2" type="ORF">ADL29_28610</name>
</gene>
<protein>
    <recommendedName>
        <fullName evidence="1">DUF6891 domain-containing protein</fullName>
    </recommendedName>
</protein>
<name>A0A0N0XUA5_9ACTN</name>
<feature type="domain" description="DUF6891" evidence="1">
    <location>
        <begin position="117"/>
        <end position="298"/>
    </location>
</feature>
<evidence type="ECO:0000313" key="3">
    <source>
        <dbReference type="Proteomes" id="UP000037982"/>
    </source>
</evidence>
<dbReference type="Pfam" id="PF21831">
    <property type="entry name" value="DUF6891"/>
    <property type="match status" value="1"/>
</dbReference>
<accession>A0A0N0XUA5</accession>
<comment type="caution">
    <text evidence="2">The sequence shown here is derived from an EMBL/GenBank/DDBJ whole genome shotgun (WGS) entry which is preliminary data.</text>
</comment>
<proteinExistence type="predicted"/>
<dbReference type="RefSeq" id="WP_053926502.1">
    <property type="nucleotide sequence ID" value="NZ_LGKG01000159.1"/>
</dbReference>
<dbReference type="EMBL" id="LGKG01000159">
    <property type="protein sequence ID" value="KPC60623.1"/>
    <property type="molecule type" value="Genomic_DNA"/>
</dbReference>
<sequence>MLAITVKTESGPDLVRPAEAELTALLRRIGADDDHFAVAERIPEEPRQFLQAWREDDGPFTVEYRDGGPEQHFRAGCADADQVIAVFLDWARGGESWRTALEWHLDDLVSTPGVPPELRADAEEQARKAVRSGFWTFHQVAQNLCDVFDDPGVSSLSMDEAARIATGPWQERLAEQAAWPEVTDADRVAGAFAALERQGLTARMNFTCCSGCGLAEIGAERAEADHGFVFFHYQDTESVAAGHGLSVRYGAYGGSDEDRAEVGRTVSAALTEAGLPVEWDGNPNKVIEVAPLEWRKRLPTGA</sequence>
<dbReference type="AlphaFoldDB" id="A0A0N0XUA5"/>
<evidence type="ECO:0000259" key="1">
    <source>
        <dbReference type="Pfam" id="PF21831"/>
    </source>
</evidence>
<dbReference type="PATRIC" id="fig|66876.3.peg.6272"/>
<dbReference type="InterPro" id="IPR054186">
    <property type="entry name" value="DUF6891"/>
</dbReference>
<organism evidence="2 3">
    <name type="scientific">Streptomyces chattanoogensis</name>
    <dbReference type="NCBI Taxonomy" id="66876"/>
    <lineage>
        <taxon>Bacteria</taxon>
        <taxon>Bacillati</taxon>
        <taxon>Actinomycetota</taxon>
        <taxon>Actinomycetes</taxon>
        <taxon>Kitasatosporales</taxon>
        <taxon>Streptomycetaceae</taxon>
        <taxon>Streptomyces</taxon>
    </lineage>
</organism>
<keyword evidence="3" id="KW-1185">Reference proteome</keyword>
<reference evidence="3" key="1">
    <citation type="submission" date="2015-07" db="EMBL/GenBank/DDBJ databases">
        <authorList>
            <person name="Ju K.-S."/>
            <person name="Doroghazi J.R."/>
            <person name="Metcalf W.W."/>
        </authorList>
    </citation>
    <scope>NUCLEOTIDE SEQUENCE [LARGE SCALE GENOMIC DNA]</scope>
    <source>
        <strain evidence="3">NRRL ISP-5002</strain>
    </source>
</reference>